<evidence type="ECO:0000313" key="2">
    <source>
        <dbReference type="EMBL" id="KAA6411444.1"/>
    </source>
</evidence>
<organism evidence="2 3">
    <name type="scientific">Lasallia pustulata</name>
    <dbReference type="NCBI Taxonomy" id="136370"/>
    <lineage>
        <taxon>Eukaryota</taxon>
        <taxon>Fungi</taxon>
        <taxon>Dikarya</taxon>
        <taxon>Ascomycota</taxon>
        <taxon>Pezizomycotina</taxon>
        <taxon>Lecanoromycetes</taxon>
        <taxon>OSLEUM clade</taxon>
        <taxon>Umbilicariomycetidae</taxon>
        <taxon>Umbilicariales</taxon>
        <taxon>Umbilicariaceae</taxon>
        <taxon>Lasallia</taxon>
    </lineage>
</organism>
<gene>
    <name evidence="2" type="ORF">FRX48_04724</name>
</gene>
<dbReference type="AlphaFoldDB" id="A0A5M8PPL7"/>
<accession>A0A5M8PPL7</accession>
<feature type="compositionally biased region" description="Pro residues" evidence="1">
    <location>
        <begin position="80"/>
        <end position="91"/>
    </location>
</feature>
<feature type="compositionally biased region" description="Low complexity" evidence="1">
    <location>
        <begin position="250"/>
        <end position="276"/>
    </location>
</feature>
<name>A0A5M8PPL7_9LECA</name>
<feature type="region of interest" description="Disordered" evidence="1">
    <location>
        <begin position="1"/>
        <end position="134"/>
    </location>
</feature>
<comment type="caution">
    <text evidence="2">The sequence shown here is derived from an EMBL/GenBank/DDBJ whole genome shotgun (WGS) entry which is preliminary data.</text>
</comment>
<sequence length="324" mass="35110">MPKKHHKAQFSKPASSVHPSLSSTSRNGASSTPRGSANTVNDLINHLRRSQAPFAADRPLDHLNTPTVHPSLRAIFQVPETPPPRPRPGMPPSRRTRGPAGPPPPRSWLMDSIHAPAGPHKKQGSPRETELPVPQRLDRLPGLRLPDEGTLLHLTFKALAQNWHWHVAYDQHYLASLPIRYKAVLLSYIAVYNNHNHGGIGALGLETLFLDDTELEDATGSDSLTHLDLSCSISTPSSFKHLATYMTKTTTPASAPPSASDTYNDSVPSPSPSDSSVLDDWETSSDASPTIARSLTHPRFPALTHLSLSHPPSTPPPPGANSYP</sequence>
<feature type="region of interest" description="Disordered" evidence="1">
    <location>
        <begin position="250"/>
        <end position="324"/>
    </location>
</feature>
<dbReference type="Proteomes" id="UP000324767">
    <property type="component" value="Unassembled WGS sequence"/>
</dbReference>
<evidence type="ECO:0000313" key="3">
    <source>
        <dbReference type="Proteomes" id="UP000324767"/>
    </source>
</evidence>
<proteinExistence type="predicted"/>
<feature type="compositionally biased region" description="Polar residues" evidence="1">
    <location>
        <begin position="12"/>
        <end position="42"/>
    </location>
</feature>
<dbReference type="EMBL" id="VXIT01000007">
    <property type="protein sequence ID" value="KAA6411444.1"/>
    <property type="molecule type" value="Genomic_DNA"/>
</dbReference>
<feature type="compositionally biased region" description="Pro residues" evidence="1">
    <location>
        <begin position="312"/>
        <end position="324"/>
    </location>
</feature>
<reference evidence="2 3" key="1">
    <citation type="submission" date="2019-09" db="EMBL/GenBank/DDBJ databases">
        <title>The hologenome of the rock-dwelling lichen Lasallia pustulata.</title>
        <authorList>
            <person name="Greshake Tzovaras B."/>
            <person name="Segers F."/>
            <person name="Bicker A."/>
            <person name="Dal Grande F."/>
            <person name="Otte J."/>
            <person name="Hankeln T."/>
            <person name="Schmitt I."/>
            <person name="Ebersberger I."/>
        </authorList>
    </citation>
    <scope>NUCLEOTIDE SEQUENCE [LARGE SCALE GENOMIC DNA]</scope>
    <source>
        <strain evidence="2">A1-1</strain>
    </source>
</reference>
<dbReference type="OrthoDB" id="193467at2759"/>
<protein>
    <submittedName>
        <fullName evidence="2">Uncharacterized protein</fullName>
    </submittedName>
</protein>
<feature type="compositionally biased region" description="Basic and acidic residues" evidence="1">
    <location>
        <begin position="125"/>
        <end position="134"/>
    </location>
</feature>
<feature type="compositionally biased region" description="Polar residues" evidence="1">
    <location>
        <begin position="284"/>
        <end position="293"/>
    </location>
</feature>
<evidence type="ECO:0000256" key="1">
    <source>
        <dbReference type="SAM" id="MobiDB-lite"/>
    </source>
</evidence>